<reference evidence="5" key="1">
    <citation type="submission" date="2015-10" db="EMBL/GenBank/DDBJ databases">
        <authorList>
            <person name="Regsiter A."/>
            <person name="william w."/>
        </authorList>
    </citation>
    <scope>NUCLEOTIDE SEQUENCE</scope>
    <source>
        <strain evidence="5">Montdore</strain>
    </source>
</reference>
<dbReference type="GO" id="GO:0005509">
    <property type="term" value="F:calcium ion binding"/>
    <property type="evidence" value="ECO:0007669"/>
    <property type="project" value="InterPro"/>
</dbReference>
<feature type="compositionally biased region" description="Low complexity" evidence="1">
    <location>
        <begin position="397"/>
        <end position="409"/>
    </location>
</feature>
<dbReference type="EMBL" id="LN890956">
    <property type="protein sequence ID" value="CUS14659.1"/>
    <property type="molecule type" value="Genomic_DNA"/>
</dbReference>
<feature type="domain" description="Dystroglycan-type cadherin-like" evidence="4">
    <location>
        <begin position="239"/>
        <end position="332"/>
    </location>
</feature>
<keyword evidence="6" id="KW-1185">Reference proteome</keyword>
<dbReference type="SMART" id="SM00736">
    <property type="entry name" value="CADG"/>
    <property type="match status" value="3"/>
</dbReference>
<name>A0A292Q4E8_9PEZI</name>
<proteinExistence type="predicted"/>
<feature type="region of interest" description="Disordered" evidence="1">
    <location>
        <begin position="397"/>
        <end position="424"/>
    </location>
</feature>
<feature type="signal peptide" evidence="3">
    <location>
        <begin position="1"/>
        <end position="16"/>
    </location>
</feature>
<evidence type="ECO:0000259" key="4">
    <source>
        <dbReference type="SMART" id="SM00736"/>
    </source>
</evidence>
<accession>A0A292Q4E8</accession>
<evidence type="ECO:0000256" key="2">
    <source>
        <dbReference type="SAM" id="Phobius"/>
    </source>
</evidence>
<feature type="domain" description="Dystroglycan-type cadherin-like" evidence="4">
    <location>
        <begin position="120"/>
        <end position="233"/>
    </location>
</feature>
<keyword evidence="2" id="KW-0472">Membrane</keyword>
<protein>
    <recommendedName>
        <fullName evidence="4">Dystroglycan-type cadherin-like domain-containing protein</fullName>
    </recommendedName>
</protein>
<dbReference type="SUPFAM" id="SSF49313">
    <property type="entry name" value="Cadherin-like"/>
    <property type="match status" value="4"/>
</dbReference>
<dbReference type="Pfam" id="PF05345">
    <property type="entry name" value="He_PIG"/>
    <property type="match status" value="3"/>
</dbReference>
<feature type="chain" id="PRO_5012019199" description="Dystroglycan-type cadherin-like domain-containing protein" evidence="3">
    <location>
        <begin position="17"/>
        <end position="461"/>
    </location>
</feature>
<dbReference type="InterPro" id="IPR013783">
    <property type="entry name" value="Ig-like_fold"/>
</dbReference>
<evidence type="ECO:0000313" key="5">
    <source>
        <dbReference type="EMBL" id="CUS14659.1"/>
    </source>
</evidence>
<feature type="non-terminal residue" evidence="5">
    <location>
        <position position="461"/>
    </location>
</feature>
<dbReference type="AlphaFoldDB" id="A0A292Q4E8"/>
<feature type="domain" description="Dystroglycan-type cadherin-like" evidence="4">
    <location>
        <begin position="20"/>
        <end position="116"/>
    </location>
</feature>
<dbReference type="InterPro" id="IPR006644">
    <property type="entry name" value="Cadg"/>
</dbReference>
<keyword evidence="2" id="KW-0812">Transmembrane</keyword>
<dbReference type="Gene3D" id="2.60.40.10">
    <property type="entry name" value="Immunoglobulins"/>
    <property type="match status" value="4"/>
</dbReference>
<evidence type="ECO:0000313" key="6">
    <source>
        <dbReference type="Proteomes" id="UP001412239"/>
    </source>
</evidence>
<organism evidence="5 6">
    <name type="scientific">Tuber aestivum</name>
    <name type="common">summer truffle</name>
    <dbReference type="NCBI Taxonomy" id="59557"/>
    <lineage>
        <taxon>Eukaryota</taxon>
        <taxon>Fungi</taxon>
        <taxon>Dikarya</taxon>
        <taxon>Ascomycota</taxon>
        <taxon>Pezizomycotina</taxon>
        <taxon>Pezizomycetes</taxon>
        <taxon>Pezizales</taxon>
        <taxon>Tuberaceae</taxon>
        <taxon>Tuber</taxon>
    </lineage>
</organism>
<dbReference type="GO" id="GO:0016020">
    <property type="term" value="C:membrane"/>
    <property type="evidence" value="ECO:0007669"/>
    <property type="project" value="InterPro"/>
</dbReference>
<dbReference type="Proteomes" id="UP001412239">
    <property type="component" value="Unassembled WGS sequence"/>
</dbReference>
<evidence type="ECO:0000256" key="3">
    <source>
        <dbReference type="SAM" id="SignalP"/>
    </source>
</evidence>
<keyword evidence="2" id="KW-1133">Transmembrane helix</keyword>
<feature type="transmembrane region" description="Helical" evidence="2">
    <location>
        <begin position="434"/>
        <end position="458"/>
    </location>
</feature>
<keyword evidence="3" id="KW-0732">Signal</keyword>
<gene>
    <name evidence="5" type="ORF">GSTUAT00001184001</name>
</gene>
<evidence type="ECO:0000256" key="1">
    <source>
        <dbReference type="SAM" id="MobiDB-lite"/>
    </source>
</evidence>
<dbReference type="InterPro" id="IPR015919">
    <property type="entry name" value="Cadherin-like_sf"/>
</dbReference>
<sequence length="461" mass="49496">MSLLLFLSFASVVIDAGAPFVAFPISSQVPPVARATKPFEFVFSSSTFLSDAQPLQFTLSGGPEWLQLDSGSRKLYGVPPKKDSGSFKVRIKARDASGQSVDHEAAFIVSTEPGLKVVRTIDSQLGNFGPTDGKRGLVFAPGQRYGFSFAPDTFSPLDKIQRYEAVSSENTPLPSWINFDQGTMRFSGTTPDITSLIAPPQTFNITLVASDYPGFTGASVNFGMVIGAHALRFKDTYLEVSAATGSAFNYEIPLGSVLLDGTPISLENLTGVSTNAPDWLSFNKNNRVLSGTPPPGTKSTTVVISAKDAFGGHAEMAISIKVKSGVFTLDFPDFNVTRGRAFEHTFNKTRITAVGVRLSAVYEPAADWISFDPEEFKFSGRAPEDLRSDGVVSVSATSTTSSTKTSHTPTPAPKDTLGKKTTNAESVESSRKRILTIVLATVLPLLVIVSILIIWCCIVHR</sequence>